<evidence type="ECO:0000313" key="1">
    <source>
        <dbReference type="EMBL" id="KAH3814342.1"/>
    </source>
</evidence>
<organism evidence="1 2">
    <name type="scientific">Dreissena polymorpha</name>
    <name type="common">Zebra mussel</name>
    <name type="synonym">Mytilus polymorpha</name>
    <dbReference type="NCBI Taxonomy" id="45954"/>
    <lineage>
        <taxon>Eukaryota</taxon>
        <taxon>Metazoa</taxon>
        <taxon>Spiralia</taxon>
        <taxon>Lophotrochozoa</taxon>
        <taxon>Mollusca</taxon>
        <taxon>Bivalvia</taxon>
        <taxon>Autobranchia</taxon>
        <taxon>Heteroconchia</taxon>
        <taxon>Euheterodonta</taxon>
        <taxon>Imparidentia</taxon>
        <taxon>Neoheterodontei</taxon>
        <taxon>Myida</taxon>
        <taxon>Dreissenoidea</taxon>
        <taxon>Dreissenidae</taxon>
        <taxon>Dreissena</taxon>
    </lineage>
</organism>
<accession>A0A9D4JNT7</accession>
<evidence type="ECO:0000313" key="2">
    <source>
        <dbReference type="Proteomes" id="UP000828390"/>
    </source>
</evidence>
<gene>
    <name evidence="1" type="ORF">DPMN_142838</name>
</gene>
<dbReference type="Proteomes" id="UP000828390">
    <property type="component" value="Unassembled WGS sequence"/>
</dbReference>
<keyword evidence="2" id="KW-1185">Reference proteome</keyword>
<dbReference type="AlphaFoldDB" id="A0A9D4JNT7"/>
<protein>
    <submittedName>
        <fullName evidence="1">Uncharacterized protein</fullName>
    </submittedName>
</protein>
<comment type="caution">
    <text evidence="1">The sequence shown here is derived from an EMBL/GenBank/DDBJ whole genome shotgun (WGS) entry which is preliminary data.</text>
</comment>
<name>A0A9D4JNT7_DREPO</name>
<sequence>MTQIEHPDMLSQTLPLLTHLQQLRICLKQYMEIKLPRSLKYVFLIYTTFSPAALQHFMQDMYTSKHNVYCKLWFNVEGNEDEYTRIRHEVCELDSVEVQQFDFVDNRHYCGDVAAAATLSSTADEADDDSINIFYGERDILIHERGCTIVKFDFIFLYQRIFISSKTPLLFFCPAVLERFYEIL</sequence>
<proteinExistence type="predicted"/>
<reference evidence="1" key="2">
    <citation type="submission" date="2020-11" db="EMBL/GenBank/DDBJ databases">
        <authorList>
            <person name="McCartney M.A."/>
            <person name="Auch B."/>
            <person name="Kono T."/>
            <person name="Mallez S."/>
            <person name="Becker A."/>
            <person name="Gohl D.M."/>
            <person name="Silverstein K.A.T."/>
            <person name="Koren S."/>
            <person name="Bechman K.B."/>
            <person name="Herman A."/>
            <person name="Abrahante J.E."/>
            <person name="Garbe J."/>
        </authorList>
    </citation>
    <scope>NUCLEOTIDE SEQUENCE</scope>
    <source>
        <strain evidence="1">Duluth1</strain>
        <tissue evidence="1">Whole animal</tissue>
    </source>
</reference>
<reference evidence="1" key="1">
    <citation type="journal article" date="2019" name="bioRxiv">
        <title>The Genome of the Zebra Mussel, Dreissena polymorpha: A Resource for Invasive Species Research.</title>
        <authorList>
            <person name="McCartney M.A."/>
            <person name="Auch B."/>
            <person name="Kono T."/>
            <person name="Mallez S."/>
            <person name="Zhang Y."/>
            <person name="Obille A."/>
            <person name="Becker A."/>
            <person name="Abrahante J.E."/>
            <person name="Garbe J."/>
            <person name="Badalamenti J.P."/>
            <person name="Herman A."/>
            <person name="Mangelson H."/>
            <person name="Liachko I."/>
            <person name="Sullivan S."/>
            <person name="Sone E.D."/>
            <person name="Koren S."/>
            <person name="Silverstein K.A.T."/>
            <person name="Beckman K.B."/>
            <person name="Gohl D.M."/>
        </authorList>
    </citation>
    <scope>NUCLEOTIDE SEQUENCE</scope>
    <source>
        <strain evidence="1">Duluth1</strain>
        <tissue evidence="1">Whole animal</tissue>
    </source>
</reference>
<dbReference type="EMBL" id="JAIWYP010000006">
    <property type="protein sequence ID" value="KAH3814342.1"/>
    <property type="molecule type" value="Genomic_DNA"/>
</dbReference>